<keyword evidence="2" id="KW-1185">Reference proteome</keyword>
<proteinExistence type="predicted"/>
<dbReference type="InterPro" id="IPR053258">
    <property type="entry name" value="Ca-permeable_cation_channel"/>
</dbReference>
<sequence>MSVPPLDVPGCSSALAAKEEAGPVPRGAFGNAALVEGISDPKEISAPTSLPDEMMETLKSDFSGSGHLKPDSLRIKGNSFSYVKVRGVSKACWCCSPCLLSRGPLWLESLRLFTASLLAEWPVTRICCVAARTSSSSIEYLFACQNRVNCKMEIRNVMEYETVAKDKLPKKFRKEADSVFQAQPINTKVVVVSLLAFVLAFGIELTFHTRHLSPTCAALLRTTMVFFSSFSLASLASLVSWGIMTPSVCHLCLASTLQHAKPSLEMVSLGSP</sequence>
<dbReference type="PANTHER" id="PTHR34115">
    <property type="entry name" value="PROTEIN, PUTATIVE-RELATED"/>
    <property type="match status" value="1"/>
</dbReference>
<dbReference type="PANTHER" id="PTHR34115:SF5">
    <property type="entry name" value="PROTEIN, PUTATIVE-RELATED"/>
    <property type="match status" value="1"/>
</dbReference>
<protein>
    <submittedName>
        <fullName evidence="1">Uncharacterized protein</fullName>
    </submittedName>
</protein>
<dbReference type="EMBL" id="CP126662">
    <property type="protein sequence ID" value="WKA04982.1"/>
    <property type="molecule type" value="Genomic_DNA"/>
</dbReference>
<organism evidence="1 2">
    <name type="scientific">Vitis vinifera</name>
    <name type="common">Grape</name>
    <dbReference type="NCBI Taxonomy" id="29760"/>
    <lineage>
        <taxon>Eukaryota</taxon>
        <taxon>Viridiplantae</taxon>
        <taxon>Streptophyta</taxon>
        <taxon>Embryophyta</taxon>
        <taxon>Tracheophyta</taxon>
        <taxon>Spermatophyta</taxon>
        <taxon>Magnoliopsida</taxon>
        <taxon>eudicotyledons</taxon>
        <taxon>Gunneridae</taxon>
        <taxon>Pentapetalae</taxon>
        <taxon>rosids</taxon>
        <taxon>Vitales</taxon>
        <taxon>Vitaceae</taxon>
        <taxon>Viteae</taxon>
        <taxon>Vitis</taxon>
    </lineage>
</organism>
<evidence type="ECO:0000313" key="2">
    <source>
        <dbReference type="Proteomes" id="UP001227230"/>
    </source>
</evidence>
<dbReference type="Proteomes" id="UP001227230">
    <property type="component" value="Chromosome 15"/>
</dbReference>
<accession>A0ABY9DDC2</accession>
<evidence type="ECO:0000313" key="1">
    <source>
        <dbReference type="EMBL" id="WKA04982.1"/>
    </source>
</evidence>
<name>A0ABY9DDC2_VITVI</name>
<reference evidence="1 2" key="1">
    <citation type="journal article" date="2023" name="Hortic Res">
        <title>The complete reference genome for grapevine (Vitis vinifera L.) genetics and breeding.</title>
        <authorList>
            <person name="Shi X."/>
            <person name="Cao S."/>
            <person name="Wang X."/>
            <person name="Huang S."/>
            <person name="Wang Y."/>
            <person name="Liu Z."/>
            <person name="Liu W."/>
            <person name="Leng X."/>
            <person name="Peng Y."/>
            <person name="Wang N."/>
            <person name="Wang Y."/>
            <person name="Ma Z."/>
            <person name="Xu X."/>
            <person name="Zhang F."/>
            <person name="Xue H."/>
            <person name="Zhong H."/>
            <person name="Wang Y."/>
            <person name="Zhang K."/>
            <person name="Velt A."/>
            <person name="Avia K."/>
            <person name="Holtgrawe D."/>
            <person name="Grimplet J."/>
            <person name="Matus J.T."/>
            <person name="Ware D."/>
            <person name="Wu X."/>
            <person name="Wang H."/>
            <person name="Liu C."/>
            <person name="Fang Y."/>
            <person name="Rustenholz C."/>
            <person name="Cheng Z."/>
            <person name="Xiao H."/>
            <person name="Zhou Y."/>
        </authorList>
    </citation>
    <scope>NUCLEOTIDE SEQUENCE [LARGE SCALE GENOMIC DNA]</scope>
    <source>
        <strain evidence="2">cv. Pinot noir / PN40024</strain>
        <tissue evidence="1">Leaf</tissue>
    </source>
</reference>
<gene>
    <name evidence="1" type="ORF">VitviT2T_022975</name>
</gene>